<dbReference type="Pfam" id="PF07699">
    <property type="entry name" value="Ephrin_rec_like"/>
    <property type="match status" value="2"/>
</dbReference>
<dbReference type="PANTHER" id="PTHR46104:SF1">
    <property type="entry name" value="GENE 9195-RELATED"/>
    <property type="match status" value="1"/>
</dbReference>
<name>A0A835WSB3_9CHLO</name>
<dbReference type="PRINTS" id="PR01217">
    <property type="entry name" value="PRICHEXTENSN"/>
</dbReference>
<gene>
    <name evidence="3" type="ORF">HYH02_003710</name>
</gene>
<dbReference type="EMBL" id="JAEHOD010000007">
    <property type="protein sequence ID" value="KAG2451936.1"/>
    <property type="molecule type" value="Genomic_DNA"/>
</dbReference>
<evidence type="ECO:0000256" key="1">
    <source>
        <dbReference type="SAM" id="MobiDB-lite"/>
    </source>
</evidence>
<feature type="compositionally biased region" description="Polar residues" evidence="1">
    <location>
        <begin position="813"/>
        <end position="826"/>
    </location>
</feature>
<dbReference type="PANTHER" id="PTHR46104">
    <property type="entry name" value="GENE 9195-RELATED-RELATED"/>
    <property type="match status" value="1"/>
</dbReference>
<dbReference type="OrthoDB" id="2012039at2759"/>
<sequence length="863" mass="89467">MLTNATSLSITSDLAPKFITGPTTVPQRVPLPKGYRTTCYDGYELIFTNDNYTNGVRVAVDAYPYPVGQCRKCPAGTATMDGYRCIPCPSGYWSDAGARECTACPAGTIAKPRAVAPRTDFKTEPETYHFVKALAAGPGSCKACPKGYFQPNIAGTVCLPCPSGFISTTDGATSCTACPEGTYHSDGIGQTDVPAGESDPTLNNQTFGVNLAGNLMYPVIPNTCRLCPADTYLPLRGQAGIASFNLVAVSSANPCRPCEDGTWAPKGSAGCRQCPPGTYRNSWFSGQLGSPFAGQDGVSAAGIDKDGESGCWKCPPGSYAPNFGSTVCLPCPAGTFASQPGATACKQCLPGTNSLMGSRDQQMSWSNTGLVTTGSEPKYPSLYAYTISGITAGGYMQPIRTGPDTNYFLAGKAEACGINLPGYYTDIDGLPLPLPCKPGTFIPLNTSAAITASLLTSTGSVADGSQCFTCRTGTFNDEFAQPVCKACWKGSYTSQRGLATCEIAPAGTYTNPPTAAANATYPTDNTVVLTPITALLVGADSATPCGMGYFQPLPEKDTCTPCGVGSYADQTGSATCKQCQPGRFQDSIGQRVCKTCNMGTFSRYGATLCSSCPQGTVASKTGSSECAPCAPGFYANAPSAATSCRACPRGYYGPYSAAYANLTGNDFEGPRGCYKCPYDFYSDRPGVRQCTACPKLDLGGGNLVDQCTEEMGAQRCKPCSLLFRAKTARNETSPPPPSPSPPPPPPPSPRPPSPAPPLPPSPRPPSPAPPVPPSPPPPSPPPSPPPPSPPPPPPPPPSPPPPNRSPPPPPPSTTATSNSSGVNQNGDIAAGRRRILSLLDGNVAAEEGVAVDPDAEMQLQDDE</sequence>
<reference evidence="3" key="1">
    <citation type="journal article" date="2020" name="bioRxiv">
        <title>Comparative genomics of Chlamydomonas.</title>
        <authorList>
            <person name="Craig R.J."/>
            <person name="Hasan A.R."/>
            <person name="Ness R.W."/>
            <person name="Keightley P.D."/>
        </authorList>
    </citation>
    <scope>NUCLEOTIDE SEQUENCE</scope>
    <source>
        <strain evidence="3">CCAP 11/173</strain>
    </source>
</reference>
<organism evidence="3 4">
    <name type="scientific">Chlamydomonas schloesseri</name>
    <dbReference type="NCBI Taxonomy" id="2026947"/>
    <lineage>
        <taxon>Eukaryota</taxon>
        <taxon>Viridiplantae</taxon>
        <taxon>Chlorophyta</taxon>
        <taxon>core chlorophytes</taxon>
        <taxon>Chlorophyceae</taxon>
        <taxon>CS clade</taxon>
        <taxon>Chlamydomonadales</taxon>
        <taxon>Chlamydomonadaceae</taxon>
        <taxon>Chlamydomonas</taxon>
    </lineage>
</organism>
<dbReference type="AlphaFoldDB" id="A0A835WSB3"/>
<feature type="domain" description="Tyrosine-protein kinase ephrin type A/B receptor-like" evidence="2">
    <location>
        <begin position="306"/>
        <end position="348"/>
    </location>
</feature>
<dbReference type="SMART" id="SM01411">
    <property type="entry name" value="Ephrin_rec_like"/>
    <property type="match status" value="8"/>
</dbReference>
<accession>A0A835WSB3</accession>
<evidence type="ECO:0000313" key="4">
    <source>
        <dbReference type="Proteomes" id="UP000613740"/>
    </source>
</evidence>
<protein>
    <recommendedName>
        <fullName evidence="2">Tyrosine-protein kinase ephrin type A/B receptor-like domain-containing protein</fullName>
    </recommendedName>
</protein>
<dbReference type="InterPro" id="IPR009030">
    <property type="entry name" value="Growth_fac_rcpt_cys_sf"/>
</dbReference>
<keyword evidence="4" id="KW-1185">Reference proteome</keyword>
<comment type="caution">
    <text evidence="3">The sequence shown here is derived from an EMBL/GenBank/DDBJ whole genome shotgun (WGS) entry which is preliminary data.</text>
</comment>
<proteinExistence type="predicted"/>
<dbReference type="SUPFAM" id="SSF57184">
    <property type="entry name" value="Growth factor receptor domain"/>
    <property type="match status" value="2"/>
</dbReference>
<dbReference type="Gene3D" id="2.10.50.10">
    <property type="entry name" value="Tumor Necrosis Factor Receptor, subunit A, domain 2"/>
    <property type="match status" value="7"/>
</dbReference>
<dbReference type="InterPro" id="IPR011641">
    <property type="entry name" value="Tyr-kin_ephrin_A/B_rcpt-like"/>
</dbReference>
<feature type="region of interest" description="Disordered" evidence="1">
    <location>
        <begin position="728"/>
        <end position="828"/>
    </location>
</feature>
<evidence type="ECO:0000259" key="2">
    <source>
        <dbReference type="Pfam" id="PF07699"/>
    </source>
</evidence>
<feature type="domain" description="Tyrosine-protein kinase ephrin type A/B receptor-like" evidence="2">
    <location>
        <begin position="136"/>
        <end position="178"/>
    </location>
</feature>
<dbReference type="Proteomes" id="UP000613740">
    <property type="component" value="Unassembled WGS sequence"/>
</dbReference>
<feature type="compositionally biased region" description="Pro residues" evidence="1">
    <location>
        <begin position="733"/>
        <end position="812"/>
    </location>
</feature>
<evidence type="ECO:0000313" key="3">
    <source>
        <dbReference type="EMBL" id="KAG2451936.1"/>
    </source>
</evidence>